<keyword evidence="2" id="KW-1185">Reference proteome</keyword>
<reference evidence="1 2" key="1">
    <citation type="submission" date="2021-06" db="EMBL/GenBank/DDBJ databases">
        <title>Caerostris extrusa draft genome.</title>
        <authorList>
            <person name="Kono N."/>
            <person name="Arakawa K."/>
        </authorList>
    </citation>
    <scope>NUCLEOTIDE SEQUENCE [LARGE SCALE GENOMIC DNA]</scope>
</reference>
<protein>
    <submittedName>
        <fullName evidence="1">Uncharacterized protein</fullName>
    </submittedName>
</protein>
<evidence type="ECO:0000313" key="1">
    <source>
        <dbReference type="EMBL" id="GIX80846.1"/>
    </source>
</evidence>
<comment type="caution">
    <text evidence="1">The sequence shown here is derived from an EMBL/GenBank/DDBJ whole genome shotgun (WGS) entry which is preliminary data.</text>
</comment>
<dbReference type="Proteomes" id="UP001054945">
    <property type="component" value="Unassembled WGS sequence"/>
</dbReference>
<proteinExistence type="predicted"/>
<evidence type="ECO:0000313" key="2">
    <source>
        <dbReference type="Proteomes" id="UP001054945"/>
    </source>
</evidence>
<name>A0AAV4NAY7_CAEEX</name>
<dbReference type="EMBL" id="BPLR01020626">
    <property type="protein sequence ID" value="GIX80846.1"/>
    <property type="molecule type" value="Genomic_DNA"/>
</dbReference>
<sequence>MAGRIDFGTKSVWFQRPECPNGFHFEFSNQECLVQRAGVTWWVTFWNFRIKSVWYKVTESSSVLHVGISNLENLILD</sequence>
<dbReference type="AlphaFoldDB" id="A0AAV4NAY7"/>
<accession>A0AAV4NAY7</accession>
<organism evidence="1 2">
    <name type="scientific">Caerostris extrusa</name>
    <name type="common">Bark spider</name>
    <name type="synonym">Caerostris bankana</name>
    <dbReference type="NCBI Taxonomy" id="172846"/>
    <lineage>
        <taxon>Eukaryota</taxon>
        <taxon>Metazoa</taxon>
        <taxon>Ecdysozoa</taxon>
        <taxon>Arthropoda</taxon>
        <taxon>Chelicerata</taxon>
        <taxon>Arachnida</taxon>
        <taxon>Araneae</taxon>
        <taxon>Araneomorphae</taxon>
        <taxon>Entelegynae</taxon>
        <taxon>Araneoidea</taxon>
        <taxon>Araneidae</taxon>
        <taxon>Caerostris</taxon>
    </lineage>
</organism>
<gene>
    <name evidence="1" type="ORF">CEXT_653651</name>
</gene>